<dbReference type="Pfam" id="PF16486">
    <property type="entry name" value="ArgoN"/>
    <property type="match status" value="1"/>
</dbReference>
<feature type="region of interest" description="Disordered" evidence="1">
    <location>
        <begin position="1"/>
        <end position="47"/>
    </location>
</feature>
<dbReference type="InterPro" id="IPR036085">
    <property type="entry name" value="PAZ_dom_sf"/>
</dbReference>
<dbReference type="InterPro" id="IPR045246">
    <property type="entry name" value="Piwi_ago-like"/>
</dbReference>
<proteinExistence type="predicted"/>
<organism evidence="4 5">
    <name type="scientific">Cotesia congregata</name>
    <name type="common">Parasitoid wasp</name>
    <name type="synonym">Apanteles congregatus</name>
    <dbReference type="NCBI Taxonomy" id="51543"/>
    <lineage>
        <taxon>Eukaryota</taxon>
        <taxon>Metazoa</taxon>
        <taxon>Ecdysozoa</taxon>
        <taxon>Arthropoda</taxon>
        <taxon>Hexapoda</taxon>
        <taxon>Insecta</taxon>
        <taxon>Pterygota</taxon>
        <taxon>Neoptera</taxon>
        <taxon>Endopterygota</taxon>
        <taxon>Hymenoptera</taxon>
        <taxon>Apocrita</taxon>
        <taxon>Ichneumonoidea</taxon>
        <taxon>Braconidae</taxon>
        <taxon>Microgastrinae</taxon>
        <taxon>Cotesia</taxon>
    </lineage>
</organism>
<feature type="compositionally biased region" description="Basic and acidic residues" evidence="1">
    <location>
        <begin position="26"/>
        <end position="38"/>
    </location>
</feature>
<dbReference type="GO" id="GO:0003723">
    <property type="term" value="F:RNA binding"/>
    <property type="evidence" value="ECO:0007669"/>
    <property type="project" value="InterPro"/>
</dbReference>
<protein>
    <submittedName>
        <fullName evidence="4">Argonaute Ago2.1_Cc</fullName>
    </submittedName>
</protein>
<feature type="domain" description="PAZ" evidence="2">
    <location>
        <begin position="363"/>
        <end position="466"/>
    </location>
</feature>
<dbReference type="Proteomes" id="UP000786811">
    <property type="component" value="Unassembled WGS sequence"/>
</dbReference>
<gene>
    <name evidence="4" type="ORF">HICCMSTLAB_LOCUS13353</name>
</gene>
<dbReference type="SMART" id="SM01163">
    <property type="entry name" value="DUF1785"/>
    <property type="match status" value="1"/>
</dbReference>
<dbReference type="InterPro" id="IPR036397">
    <property type="entry name" value="RNaseH_sf"/>
</dbReference>
<comment type="caution">
    <text evidence="4">The sequence shown here is derived from an EMBL/GenBank/DDBJ whole genome shotgun (WGS) entry which is preliminary data.</text>
</comment>
<dbReference type="Gene3D" id="2.170.260.10">
    <property type="entry name" value="paz domain"/>
    <property type="match status" value="1"/>
</dbReference>
<dbReference type="PROSITE" id="PS50822">
    <property type="entry name" value="PIWI"/>
    <property type="match status" value="1"/>
</dbReference>
<evidence type="ECO:0000259" key="3">
    <source>
        <dbReference type="PROSITE" id="PS50822"/>
    </source>
</evidence>
<dbReference type="PROSITE" id="PS50821">
    <property type="entry name" value="PAZ"/>
    <property type="match status" value="1"/>
</dbReference>
<dbReference type="Gene3D" id="3.30.420.10">
    <property type="entry name" value="Ribonuclease H-like superfamily/Ribonuclease H"/>
    <property type="match status" value="1"/>
</dbReference>
<keyword evidence="5" id="KW-1185">Reference proteome</keyword>
<evidence type="ECO:0000256" key="1">
    <source>
        <dbReference type="SAM" id="MobiDB-lite"/>
    </source>
</evidence>
<dbReference type="InterPro" id="IPR003165">
    <property type="entry name" value="Piwi"/>
</dbReference>
<dbReference type="InterPro" id="IPR003100">
    <property type="entry name" value="PAZ_dom"/>
</dbReference>
<feature type="region of interest" description="Disordered" evidence="1">
    <location>
        <begin position="59"/>
        <end position="87"/>
    </location>
</feature>
<dbReference type="InterPro" id="IPR014811">
    <property type="entry name" value="ArgoL1"/>
</dbReference>
<feature type="compositionally biased region" description="Basic residues" evidence="1">
    <location>
        <begin position="14"/>
        <end position="25"/>
    </location>
</feature>
<feature type="domain" description="Piwi" evidence="3">
    <location>
        <begin position="634"/>
        <end position="944"/>
    </location>
</feature>
<dbReference type="InterPro" id="IPR032474">
    <property type="entry name" value="Argonaute_N"/>
</dbReference>
<dbReference type="EMBL" id="CAJNRD030001124">
    <property type="protein sequence ID" value="CAG5108670.1"/>
    <property type="molecule type" value="Genomic_DNA"/>
</dbReference>
<evidence type="ECO:0000313" key="5">
    <source>
        <dbReference type="Proteomes" id="UP000786811"/>
    </source>
</evidence>
<dbReference type="Pfam" id="PF02170">
    <property type="entry name" value="PAZ"/>
    <property type="match status" value="1"/>
</dbReference>
<dbReference type="OrthoDB" id="10252740at2759"/>
<dbReference type="GO" id="GO:0034587">
    <property type="term" value="P:piRNA processing"/>
    <property type="evidence" value="ECO:0007669"/>
    <property type="project" value="UniProtKB-ARBA"/>
</dbReference>
<dbReference type="SMART" id="SM00950">
    <property type="entry name" value="Piwi"/>
    <property type="match status" value="1"/>
</dbReference>
<evidence type="ECO:0000313" key="4">
    <source>
        <dbReference type="EMBL" id="CAG5108670.1"/>
    </source>
</evidence>
<dbReference type="Gene3D" id="3.40.50.2300">
    <property type="match status" value="1"/>
</dbReference>
<dbReference type="Pfam" id="PF02171">
    <property type="entry name" value="Piwi"/>
    <property type="match status" value="1"/>
</dbReference>
<name>A0A8J2HP78_COTCN</name>
<dbReference type="CDD" id="cd04657">
    <property type="entry name" value="Piwi_ago-like"/>
    <property type="match status" value="1"/>
</dbReference>
<dbReference type="Pfam" id="PF08699">
    <property type="entry name" value="ArgoL1"/>
    <property type="match status" value="1"/>
</dbReference>
<dbReference type="SUPFAM" id="SSF53098">
    <property type="entry name" value="Ribonuclease H-like"/>
    <property type="match status" value="1"/>
</dbReference>
<dbReference type="SUPFAM" id="SSF101690">
    <property type="entry name" value="PAZ domain"/>
    <property type="match status" value="1"/>
</dbReference>
<dbReference type="PANTHER" id="PTHR22891">
    <property type="entry name" value="EUKARYOTIC TRANSLATION INITIATION FACTOR 2C"/>
    <property type="match status" value="1"/>
</dbReference>
<dbReference type="AlphaFoldDB" id="A0A8J2HP78"/>
<dbReference type="Pfam" id="PF16488">
    <property type="entry name" value="ArgoL2"/>
    <property type="match status" value="1"/>
</dbReference>
<sequence>MHEKCLNIKIRGFVGKKKKEKKGHRTHEQEGSSQEQDHQQQTQQIKKRVFKKRDITCGFPVPVDPEPPQGVWARPKGQQGEDTIDNKSDNFAHRKTEEIKKVLQAASSSENTQAVIKAGASGVLDKKSFTEKEKNYWLSLIPSRRNLSKGGTQGRSIKVFTNMVQIIFNSNFKIKATHYDVKFNPNKSKMLKRIAFEKLRIEKFPKNWPAFDGHANVYSAGDLPFKHSITQIVLLTNEEVYEDCAITITMEKVNEIDLSWLPKVCVGFKAKDKDQSAIQVLDTILRSAPYSRAISIGRSFFECPQSQAFDLDNGMELWVGMFQSAVLGWKPFFNVDISHKSFPKAVSVMEAIKEQCTEPKKPPPQELTAEMVSKSMARINKFLERMKVVFQIPNKPSSKRNFSVNGLGLPAKDAKFTLDNGQESTVANYFHRLKGYKIQRADLPCLWVGSKQKKVLVPIELCTIAAGTMVTKKLSDEQTVKMMKEAGKSAPERMGGIKTVLNSMDFNNNLTMKEFGVSLTGQLEQIDARVLEPPSLKYKDIKSLKVQKGVWRAGKFLEAQSIQDDCWTILNLSSECKEEEIRKFTSVLQNFGKESGMIIGKPRTPFGNMQIQSAQGIRVFINYLEQQKKNRLKLVIVVIPKSPADVYAKVKQTAELHIGILTQCLRDLTISKIVQNTDRATTANILLKINSKLDGINHTFVPEIKPKCLEGAIIFGADVTHPSPDSTNSPSIAAVAASQSTDIFKYNIVIRLQPARQEIIQHLEEIIYSQLKIYTESNARKKPEKIFFYRDGVSEGQFPHVMHFELQAIKNACRRFGQPNRYEPKITFLVVQKRHHIRLFPTSIKNSDDQDRGKNVQAGTIVDSNITHPSHVDFYLVSHASIQGTARPTKYRCLWDDNKMSEDDIETLTYYLCHMFSRCTRSVSYPAPTYYAHLAAFRARALINGQVKLMQLFQTIEVPIQMDNLEREQLTKLTLRPELLSSSPMFFV</sequence>
<evidence type="ECO:0000259" key="2">
    <source>
        <dbReference type="PROSITE" id="PS50821"/>
    </source>
</evidence>
<reference evidence="4" key="1">
    <citation type="submission" date="2021-04" db="EMBL/GenBank/DDBJ databases">
        <authorList>
            <person name="Chebbi M.A.C M."/>
        </authorList>
    </citation>
    <scope>NUCLEOTIDE SEQUENCE</scope>
</reference>
<dbReference type="InterPro" id="IPR032472">
    <property type="entry name" value="ArgoL2"/>
</dbReference>
<dbReference type="InterPro" id="IPR012337">
    <property type="entry name" value="RNaseH-like_sf"/>
</dbReference>
<dbReference type="CDD" id="cd02846">
    <property type="entry name" value="PAZ_argonaute_like"/>
    <property type="match status" value="1"/>
</dbReference>
<accession>A0A8J2HP78</accession>